<evidence type="ECO:0000313" key="2">
    <source>
        <dbReference type="Proteomes" id="UP000008556"/>
    </source>
</evidence>
<reference evidence="1 2" key="1">
    <citation type="submission" date="2007-11" db="EMBL/GenBank/DDBJ databases">
        <authorList>
            <consortium name="The Salmonella enterica serovar Paratyphi B Genome Sequencing Project"/>
            <person name="McClelland M."/>
            <person name="Sanderson E.K."/>
            <person name="Porwollik S."/>
            <person name="Spieth J."/>
            <person name="Clifton W.S."/>
            <person name="Fulton R."/>
            <person name="Cordes M."/>
            <person name="Wollam A."/>
            <person name="Shah N."/>
            <person name="Pepin K."/>
            <person name="Bhonagiri V."/>
            <person name="Nash W."/>
            <person name="Johnson M."/>
            <person name="Thiruvilangam P."/>
            <person name="Wilson R."/>
        </authorList>
    </citation>
    <scope>NUCLEOTIDE SEQUENCE [LARGE SCALE GENOMIC DNA]</scope>
    <source>
        <strain evidence="2">ATCC BAA-1250 / SPB7</strain>
    </source>
</reference>
<evidence type="ECO:0000313" key="1">
    <source>
        <dbReference type="EMBL" id="ABX69653.1"/>
    </source>
</evidence>
<accession>A0A6C6Z6Y8</accession>
<sequence>MEKAPTASCALGCAALLYGAFDGSKCAPRACPEQK</sequence>
<dbReference type="AlphaFoldDB" id="A0A6C6Z6Y8"/>
<proteinExistence type="predicted"/>
<dbReference type="EMBL" id="CP000886">
    <property type="protein sequence ID" value="ABX69653.1"/>
    <property type="molecule type" value="Genomic_DNA"/>
</dbReference>
<dbReference type="Proteomes" id="UP000008556">
    <property type="component" value="Chromosome"/>
</dbReference>
<gene>
    <name evidence="1" type="ordered locus">SPAB_04336</name>
</gene>
<protein>
    <submittedName>
        <fullName evidence="1">Uncharacterized protein</fullName>
    </submittedName>
</protein>
<organism evidence="1 2">
    <name type="scientific">Salmonella paratyphi B (strain ATCC BAA-1250 / SPB7)</name>
    <dbReference type="NCBI Taxonomy" id="1016998"/>
    <lineage>
        <taxon>Bacteria</taxon>
        <taxon>Pseudomonadati</taxon>
        <taxon>Pseudomonadota</taxon>
        <taxon>Gammaproteobacteria</taxon>
        <taxon>Enterobacterales</taxon>
        <taxon>Enterobacteriaceae</taxon>
        <taxon>Salmonella</taxon>
    </lineage>
</organism>
<name>A0A6C6Z6Y8_SALPB</name>
<dbReference type="KEGG" id="spq:SPAB_04336"/>